<dbReference type="InterPro" id="IPR005119">
    <property type="entry name" value="LysR_subst-bd"/>
</dbReference>
<dbReference type="InterPro" id="IPR036390">
    <property type="entry name" value="WH_DNA-bd_sf"/>
</dbReference>
<keyword evidence="3" id="KW-0238">DNA-binding</keyword>
<name>E1SWQ6_FERBD</name>
<dbReference type="PRINTS" id="PR00039">
    <property type="entry name" value="HTHLYSR"/>
</dbReference>
<evidence type="ECO:0000256" key="3">
    <source>
        <dbReference type="ARBA" id="ARBA00023125"/>
    </source>
</evidence>
<dbReference type="Gene3D" id="1.10.10.10">
    <property type="entry name" value="Winged helix-like DNA-binding domain superfamily/Winged helix DNA-binding domain"/>
    <property type="match status" value="1"/>
</dbReference>
<evidence type="ECO:0000313" key="7">
    <source>
        <dbReference type="Proteomes" id="UP000006683"/>
    </source>
</evidence>
<evidence type="ECO:0000259" key="5">
    <source>
        <dbReference type="PROSITE" id="PS50931"/>
    </source>
</evidence>
<dbReference type="SUPFAM" id="SSF46785">
    <property type="entry name" value="Winged helix' DNA-binding domain"/>
    <property type="match status" value="1"/>
</dbReference>
<evidence type="ECO:0000256" key="1">
    <source>
        <dbReference type="ARBA" id="ARBA00009437"/>
    </source>
</evidence>
<dbReference type="PROSITE" id="PS50931">
    <property type="entry name" value="HTH_LYSR"/>
    <property type="match status" value="1"/>
</dbReference>
<dbReference type="FunFam" id="1.10.10.10:FF:000001">
    <property type="entry name" value="LysR family transcriptional regulator"/>
    <property type="match status" value="1"/>
</dbReference>
<evidence type="ECO:0000313" key="6">
    <source>
        <dbReference type="EMBL" id="ADN77518.1"/>
    </source>
</evidence>
<dbReference type="OrthoDB" id="9786526at2"/>
<sequence length="281" mass="31570">MDTELLKTFMEVYKAGRFSRAAENLYLTQSAVSFRIRQLEQNLGVALFARQRSQLTLTAAGERLLPHAEAILSNLERARLEVALGEDQHNQLAIGGTPNIWDGVLSEALPRIHQALPALAMRAESLPSAQLTRQLLERTLDMAVMFDPPKAEGLQIEELPCVRLLPVTTFEDGSMSDYVHVDWGTAFDIRLARQNGPTPRPVLRVSTSHIALRFLLSCGGSAYLPEDRVADLISEGRLHLIENEPTVERQVFCAWNEHSENRDLLNEIRDLLKQGRELDLN</sequence>
<dbReference type="GO" id="GO:0003700">
    <property type="term" value="F:DNA-binding transcription factor activity"/>
    <property type="evidence" value="ECO:0007669"/>
    <property type="project" value="InterPro"/>
</dbReference>
<keyword evidence="4" id="KW-0804">Transcription</keyword>
<dbReference type="RefSeq" id="WP_013346824.1">
    <property type="nucleotide sequence ID" value="NC_014541.1"/>
</dbReference>
<keyword evidence="2" id="KW-0805">Transcription regulation</keyword>
<dbReference type="AlphaFoldDB" id="E1SWQ6"/>
<dbReference type="Proteomes" id="UP000006683">
    <property type="component" value="Chromosome"/>
</dbReference>
<dbReference type="GeneID" id="67183535"/>
<dbReference type="Pfam" id="PF00126">
    <property type="entry name" value="HTH_1"/>
    <property type="match status" value="1"/>
</dbReference>
<dbReference type="InterPro" id="IPR000847">
    <property type="entry name" value="LysR_HTH_N"/>
</dbReference>
<dbReference type="GO" id="GO:0003677">
    <property type="term" value="F:DNA binding"/>
    <property type="evidence" value="ECO:0007669"/>
    <property type="project" value="UniProtKB-KW"/>
</dbReference>
<dbReference type="Pfam" id="PF03466">
    <property type="entry name" value="LysR_substrate"/>
    <property type="match status" value="1"/>
</dbReference>
<reference evidence="6 7" key="1">
    <citation type="journal article" date="2010" name="Stand. Genomic Sci.">
        <title>Complete genome sequence of Ferrimonas balearica type strain (PAT).</title>
        <authorList>
            <person name="Nolan M."/>
            <person name="Sikorski J."/>
            <person name="Davenport K."/>
            <person name="Lucas S."/>
            <person name="Glavina Del Rio T."/>
            <person name="Tice H."/>
            <person name="Cheng J."/>
            <person name="Goodwin L."/>
            <person name="Pitluck S."/>
            <person name="Liolios K."/>
            <person name="Ivanova N."/>
            <person name="Mavromatis K."/>
            <person name="Ovchinnikova G."/>
            <person name="Pati A."/>
            <person name="Chen A."/>
            <person name="Palaniappan K."/>
            <person name="Land M."/>
            <person name="Hauser L."/>
            <person name="Chang Y."/>
            <person name="Jeffries C."/>
            <person name="Tapia R."/>
            <person name="Brettin T."/>
            <person name="Detter J."/>
            <person name="Han C."/>
            <person name="Yasawong M."/>
            <person name="Rohde M."/>
            <person name="Tindall B."/>
            <person name="Goker M."/>
            <person name="Woyke T."/>
            <person name="Bristow J."/>
            <person name="Eisen J."/>
            <person name="Markowitz V."/>
            <person name="Hugenholtz P."/>
            <person name="Kyrpides N."/>
            <person name="Klenk H."/>
            <person name="Lapidus A."/>
        </authorList>
    </citation>
    <scope>NUCLEOTIDE SEQUENCE [LARGE SCALE GENOMIC DNA]</scope>
    <source>
        <strain evidence="7">DSM 9799 / CCM 4581 / KCTC 23876 / PAT</strain>
    </source>
</reference>
<dbReference type="EMBL" id="CP002209">
    <property type="protein sequence ID" value="ADN77518.1"/>
    <property type="molecule type" value="Genomic_DNA"/>
</dbReference>
<dbReference type="InterPro" id="IPR050176">
    <property type="entry name" value="LTTR"/>
</dbReference>
<dbReference type="Gene3D" id="3.40.190.10">
    <property type="entry name" value="Periplasmic binding protein-like II"/>
    <property type="match status" value="1"/>
</dbReference>
<accession>E1SWQ6</accession>
<dbReference type="PANTHER" id="PTHR30579:SF8">
    <property type="entry name" value="HTH-TYPE TRANSCRIPTIONAL REGULATOR HDFR"/>
    <property type="match status" value="1"/>
</dbReference>
<dbReference type="SUPFAM" id="SSF53850">
    <property type="entry name" value="Periplasmic binding protein-like II"/>
    <property type="match status" value="1"/>
</dbReference>
<organism evidence="6 7">
    <name type="scientific">Ferrimonas balearica (strain DSM 9799 / CCM 4581 / KCTC 23876 / PAT)</name>
    <dbReference type="NCBI Taxonomy" id="550540"/>
    <lineage>
        <taxon>Bacteria</taxon>
        <taxon>Pseudomonadati</taxon>
        <taxon>Pseudomonadota</taxon>
        <taxon>Gammaproteobacteria</taxon>
        <taxon>Alteromonadales</taxon>
        <taxon>Ferrimonadaceae</taxon>
        <taxon>Ferrimonas</taxon>
    </lineage>
</organism>
<evidence type="ECO:0000256" key="4">
    <source>
        <dbReference type="ARBA" id="ARBA00023163"/>
    </source>
</evidence>
<proteinExistence type="inferred from homology"/>
<dbReference type="InterPro" id="IPR036388">
    <property type="entry name" value="WH-like_DNA-bd_sf"/>
</dbReference>
<dbReference type="eggNOG" id="COG0583">
    <property type="taxonomic scope" value="Bacteria"/>
</dbReference>
<evidence type="ECO:0000256" key="2">
    <source>
        <dbReference type="ARBA" id="ARBA00023015"/>
    </source>
</evidence>
<protein>
    <submittedName>
        <fullName evidence="6">Transcriptional regulator, LysR family</fullName>
    </submittedName>
</protein>
<dbReference type="STRING" id="550540.Fbal_3319"/>
<dbReference type="HOGENOM" id="CLU_039613_8_2_6"/>
<dbReference type="CDD" id="cd05466">
    <property type="entry name" value="PBP2_LTTR_substrate"/>
    <property type="match status" value="1"/>
</dbReference>
<comment type="similarity">
    <text evidence="1">Belongs to the LysR transcriptional regulatory family.</text>
</comment>
<keyword evidence="7" id="KW-1185">Reference proteome</keyword>
<dbReference type="KEGG" id="fbl:Fbal_3319"/>
<feature type="domain" description="HTH lysR-type" evidence="5">
    <location>
        <begin position="1"/>
        <end position="58"/>
    </location>
</feature>
<gene>
    <name evidence="6" type="ordered locus">Fbal_3319</name>
</gene>
<dbReference type="PANTHER" id="PTHR30579">
    <property type="entry name" value="TRANSCRIPTIONAL REGULATOR"/>
    <property type="match status" value="1"/>
</dbReference>